<organism evidence="1">
    <name type="scientific">bioreactor metagenome</name>
    <dbReference type="NCBI Taxonomy" id="1076179"/>
    <lineage>
        <taxon>unclassified sequences</taxon>
        <taxon>metagenomes</taxon>
        <taxon>ecological metagenomes</taxon>
    </lineage>
</organism>
<reference evidence="1" key="1">
    <citation type="submission" date="2019-08" db="EMBL/GenBank/DDBJ databases">
        <authorList>
            <person name="Kucharzyk K."/>
            <person name="Murdoch R.W."/>
            <person name="Higgins S."/>
            <person name="Loffler F."/>
        </authorList>
    </citation>
    <scope>NUCLEOTIDE SEQUENCE</scope>
</reference>
<sequence>MSKEAMSLGLMSFIFPMKITPSSTINGSFDPEIDFCPRICMLGCPPAEFVAPISRPETFPFIASNAFRFDVSATGEFSNFTEDTEPVKSFLLAVP</sequence>
<name>A0A645H7N8_9ZZZZ</name>
<protein>
    <submittedName>
        <fullName evidence="1">Uncharacterized protein</fullName>
    </submittedName>
</protein>
<gene>
    <name evidence="1" type="ORF">SDC9_182482</name>
</gene>
<evidence type="ECO:0000313" key="1">
    <source>
        <dbReference type="EMBL" id="MPN34988.1"/>
    </source>
</evidence>
<comment type="caution">
    <text evidence="1">The sequence shown here is derived from an EMBL/GenBank/DDBJ whole genome shotgun (WGS) entry which is preliminary data.</text>
</comment>
<dbReference type="AlphaFoldDB" id="A0A645H7N8"/>
<dbReference type="EMBL" id="VSSQ01088304">
    <property type="protein sequence ID" value="MPN34988.1"/>
    <property type="molecule type" value="Genomic_DNA"/>
</dbReference>
<accession>A0A645H7N8</accession>
<proteinExistence type="predicted"/>